<dbReference type="AlphaFoldDB" id="A0A239TCZ3"/>
<dbReference type="GO" id="GO:0032259">
    <property type="term" value="P:methylation"/>
    <property type="evidence" value="ECO:0007669"/>
    <property type="project" value="UniProtKB-KW"/>
</dbReference>
<organism evidence="2 3">
    <name type="scientific">Megamonas hypermegale</name>
    <dbReference type="NCBI Taxonomy" id="158847"/>
    <lineage>
        <taxon>Bacteria</taxon>
        <taxon>Bacillati</taxon>
        <taxon>Bacillota</taxon>
        <taxon>Negativicutes</taxon>
        <taxon>Selenomonadales</taxon>
        <taxon>Selenomonadaceae</taxon>
        <taxon>Megamonas</taxon>
    </lineage>
</organism>
<keyword evidence="3" id="KW-1185">Reference proteome</keyword>
<gene>
    <name evidence="2" type="ORF">SAMEA4364220_00254</name>
</gene>
<name>A0A239TCZ3_9FIRM</name>
<dbReference type="GO" id="GO:0008757">
    <property type="term" value="F:S-adenosylmethionine-dependent methyltransferase activity"/>
    <property type="evidence" value="ECO:0007669"/>
    <property type="project" value="UniProtKB-ARBA"/>
</dbReference>
<dbReference type="GO" id="GO:0003676">
    <property type="term" value="F:nucleic acid binding"/>
    <property type="evidence" value="ECO:0007669"/>
    <property type="project" value="InterPro"/>
</dbReference>
<evidence type="ECO:0000259" key="1">
    <source>
        <dbReference type="Pfam" id="PF05175"/>
    </source>
</evidence>
<dbReference type="InterPro" id="IPR050210">
    <property type="entry name" value="tRNA_Adenine-N(6)_MTase"/>
</dbReference>
<dbReference type="Proteomes" id="UP000215383">
    <property type="component" value="Chromosome 1"/>
</dbReference>
<dbReference type="GO" id="GO:0008170">
    <property type="term" value="F:N-methyltransferase activity"/>
    <property type="evidence" value="ECO:0007669"/>
    <property type="project" value="UniProtKB-ARBA"/>
</dbReference>
<dbReference type="Pfam" id="PF05175">
    <property type="entry name" value="MTS"/>
    <property type="match status" value="1"/>
</dbReference>
<accession>A0A239TCZ3</accession>
<reference evidence="2 3" key="1">
    <citation type="submission" date="2017-06" db="EMBL/GenBank/DDBJ databases">
        <authorList>
            <consortium name="Pathogen Informatics"/>
        </authorList>
    </citation>
    <scope>NUCLEOTIDE SEQUENCE [LARGE SCALE GENOMIC DNA]</scope>
    <source>
        <strain evidence="2 3">NCTC10570</strain>
    </source>
</reference>
<feature type="domain" description="Methyltransferase small" evidence="1">
    <location>
        <begin position="37"/>
        <end position="137"/>
    </location>
</feature>
<keyword evidence="2" id="KW-0489">Methyltransferase</keyword>
<keyword evidence="2" id="KW-0808">Transferase</keyword>
<dbReference type="PANTHER" id="PTHR47739:SF1">
    <property type="entry name" value="TRNA1(VAL) (ADENINE(37)-N6)-METHYLTRANSFERASE"/>
    <property type="match status" value="1"/>
</dbReference>
<protein>
    <submittedName>
        <fullName evidence="2">N5-glutamine S-adenosyl-L-methionine-dependent methyltransferase</fullName>
    </submittedName>
</protein>
<dbReference type="SUPFAM" id="SSF53335">
    <property type="entry name" value="S-adenosyl-L-methionine-dependent methyltransferases"/>
    <property type="match status" value="1"/>
</dbReference>
<dbReference type="CDD" id="cd02440">
    <property type="entry name" value="AdoMet_MTases"/>
    <property type="match status" value="1"/>
</dbReference>
<dbReference type="InterPro" id="IPR029063">
    <property type="entry name" value="SAM-dependent_MTases_sf"/>
</dbReference>
<dbReference type="PROSITE" id="PS00092">
    <property type="entry name" value="N6_MTASE"/>
    <property type="match status" value="1"/>
</dbReference>
<dbReference type="PANTHER" id="PTHR47739">
    <property type="entry name" value="TRNA1(VAL) (ADENINE(37)-N6)-METHYLTRANSFERASE"/>
    <property type="match status" value="1"/>
</dbReference>
<proteinExistence type="predicted"/>
<dbReference type="InterPro" id="IPR002052">
    <property type="entry name" value="DNA_methylase_N6_adenine_CS"/>
</dbReference>
<sequence length="249" mass="28308">MKMTFNLNENERIDDLLAGGLKIIQNNTEFCFSIDAVLLAHFATVRKNYCGLDLGTGTGVIPLLLSPHIKHVDALEINPVTAEIAERNVQLNKLEDKICIKQGDLCQIEQYYKPKSMDFVVSNPPYRQINQGHINLLDGVARARHEITAKLDDVVRAASYVLKYHGRFAMVHLPERLGEIMVAFHKYKIEAKRLRLVQPKRDKSPNIVLIEGVKEGMPGGLTVEPTLIVHEDNGDYTRELLKYYYPDRL</sequence>
<dbReference type="Gene3D" id="3.40.50.150">
    <property type="entry name" value="Vaccinia Virus protein VP39"/>
    <property type="match status" value="1"/>
</dbReference>
<evidence type="ECO:0000313" key="3">
    <source>
        <dbReference type="Proteomes" id="UP000215383"/>
    </source>
</evidence>
<evidence type="ECO:0000313" key="2">
    <source>
        <dbReference type="EMBL" id="SNU94723.1"/>
    </source>
</evidence>
<dbReference type="EMBL" id="LT906446">
    <property type="protein sequence ID" value="SNU94723.1"/>
    <property type="molecule type" value="Genomic_DNA"/>
</dbReference>
<dbReference type="InterPro" id="IPR007848">
    <property type="entry name" value="Small_mtfrase_dom"/>
</dbReference>
<dbReference type="eggNOG" id="COG4123">
    <property type="taxonomic scope" value="Bacteria"/>
</dbReference>